<dbReference type="RefSeq" id="WP_250583068.1">
    <property type="nucleotide sequence ID" value="NZ_JAMLJN010000012.1"/>
</dbReference>
<keyword evidence="5" id="KW-1185">Reference proteome</keyword>
<evidence type="ECO:0000313" key="4">
    <source>
        <dbReference type="EMBL" id="MCL9771126.1"/>
    </source>
</evidence>
<dbReference type="InterPro" id="IPR001434">
    <property type="entry name" value="OmcB-like_DUF11"/>
</dbReference>
<evidence type="ECO:0000259" key="3">
    <source>
        <dbReference type="SMART" id="SM00060"/>
    </source>
</evidence>
<comment type="caution">
    <text evidence="4">The sequence shown here is derived from an EMBL/GenBank/DDBJ whole genome shotgun (WGS) entry which is preliminary data.</text>
</comment>
<organism evidence="4 5">
    <name type="scientific">Flavobacterium fragile</name>
    <dbReference type="NCBI Taxonomy" id="2949085"/>
    <lineage>
        <taxon>Bacteria</taxon>
        <taxon>Pseudomonadati</taxon>
        <taxon>Bacteroidota</taxon>
        <taxon>Flavobacteriia</taxon>
        <taxon>Flavobacteriales</taxon>
        <taxon>Flavobacteriaceae</taxon>
        <taxon>Flavobacterium</taxon>
    </lineage>
</organism>
<feature type="signal peptide" evidence="2">
    <location>
        <begin position="1"/>
        <end position="32"/>
    </location>
</feature>
<reference evidence="4 5" key="1">
    <citation type="submission" date="2022-05" db="EMBL/GenBank/DDBJ databases">
        <title>Flavobacterium sp., isolated from activated sludge.</title>
        <authorList>
            <person name="Ran Q."/>
        </authorList>
    </citation>
    <scope>NUCLEOTIDE SEQUENCE [LARGE SCALE GENOMIC DNA]</scope>
    <source>
        <strain evidence="4 5">HXWNR69</strain>
    </source>
</reference>
<sequence>MALKNIKSFCNFRNFILILVLFASFNSVYSQCAVPTVGCPNTNLANYGANSNTDATTIEYDNFVSSFHSTVSRTGDGSIQLWGEKLANDGATHLYSPILLNSTNYPALGTATPLKVAVASNFTSSAQGILLATDGLYAWATEGTVLDNSITSSSVFQKLTINGNANGLPTGMVPADVKMMFVTYQTIALTTCSGDVWVLSQDANMRGNGATGSNTVWSRVTTTATGNPFLTNVVTTRGSAGAMMALCSDGTVYTWGSNVYLGDNTAIIATQNRARQMTLPVGITPKMIGTGNNSTNQRSYYVLATNGNLYAMGNNAVRQLGDFSTTERRSWVQPRYATGGAVMSNIIWISPQEHDTRYNGVNVINSTKNIYAFGENNNTMLGATSDPTDPVMPGGLTASDIMLAVETGGHTSMTIKQCQSNYGYVGHRINGSIGNGVTTSGTESVFTFSTSPIVLCGASTPEIALSVLPTGPTSKYCIGSNVDLIPSPSGGTLSVLSGPGVLVGNNITFTGVGTVVVQYVLPNPCGGPNLSTSINLITEYCDTDVSVTKTVNNSAPIIGSNVTFTITATNNSLLYNAYNVVVNDPLPSGYTLVGSPTLSVGTFSSSNWNIGVLAPSATATMTITATVLNTGSYANTASISSNAPDPTTSNNSATSTPVPVSPPCVLTTPAGSVTVQPTCAVTTGTIVFTTQSGVEYSIDGTTYQSSATFTGVAPGTYTLRVRSTTDNTCTATGSSVTVNAVPSAPSTPAGSVTVQPTCAVTTGTIVFTTQSGVEYSIDGTTYQSSATFTGVAPGTYTLRVRSTTDNTCTATGSSVTVNAVPSAPSTPAGSVTVQPTCAVTTGTIVFTTQSGVEYSIDGTTYQSSATFTGVAPGTYTLRVRSTTDNSCITTGSSVTVNKSICAVNDTPTAITSGDSTPSVIINDTLDGAPVVIGTNPGQVTLTGTSVPTGLTLNPNGTITVAAGTPSGTYTVTYQICENGATPANC</sequence>
<dbReference type="NCBIfam" id="TIGR01451">
    <property type="entry name" value="B_ant_repeat"/>
    <property type="match status" value="1"/>
</dbReference>
<dbReference type="Gene3D" id="2.130.10.30">
    <property type="entry name" value="Regulator of chromosome condensation 1/beta-lactamase-inhibitor protein II"/>
    <property type="match status" value="1"/>
</dbReference>
<feature type="compositionally biased region" description="Low complexity" evidence="1">
    <location>
        <begin position="647"/>
        <end position="659"/>
    </location>
</feature>
<feature type="domain" description="Fibronectin type-III" evidence="3">
    <location>
        <begin position="824"/>
        <end position="888"/>
    </location>
</feature>
<dbReference type="InterPro" id="IPR047589">
    <property type="entry name" value="DUF11_rpt"/>
</dbReference>
<name>A0ABT0TJF0_9FLAO</name>
<dbReference type="SUPFAM" id="SSF50985">
    <property type="entry name" value="RCC1/BLIP-II"/>
    <property type="match status" value="1"/>
</dbReference>
<dbReference type="InterPro" id="IPR003961">
    <property type="entry name" value="FN3_dom"/>
</dbReference>
<evidence type="ECO:0000256" key="2">
    <source>
        <dbReference type="SAM" id="SignalP"/>
    </source>
</evidence>
<feature type="domain" description="Fibronectin type-III" evidence="3">
    <location>
        <begin position="745"/>
        <end position="809"/>
    </location>
</feature>
<dbReference type="Pfam" id="PF01345">
    <property type="entry name" value="DUF11"/>
    <property type="match status" value="1"/>
</dbReference>
<proteinExistence type="predicted"/>
<gene>
    <name evidence="4" type="ORF">NAT47_11935</name>
</gene>
<dbReference type="Proteomes" id="UP001203342">
    <property type="component" value="Unassembled WGS sequence"/>
</dbReference>
<protein>
    <recommendedName>
        <fullName evidence="3">Fibronectin type-III domain-containing protein</fullName>
    </recommendedName>
</protein>
<feature type="chain" id="PRO_5046467095" description="Fibronectin type-III domain-containing protein" evidence="2">
    <location>
        <begin position="33"/>
        <end position="985"/>
    </location>
</feature>
<dbReference type="InterPro" id="IPR009091">
    <property type="entry name" value="RCC1/BLIP-II"/>
</dbReference>
<evidence type="ECO:0000256" key="1">
    <source>
        <dbReference type="SAM" id="MobiDB-lite"/>
    </source>
</evidence>
<dbReference type="SMART" id="SM00060">
    <property type="entry name" value="FN3"/>
    <property type="match status" value="3"/>
</dbReference>
<keyword evidence="2" id="KW-0732">Signal</keyword>
<feature type="region of interest" description="Disordered" evidence="1">
    <location>
        <begin position="639"/>
        <end position="659"/>
    </location>
</feature>
<accession>A0ABT0TJF0</accession>
<feature type="domain" description="Fibronectin type-III" evidence="3">
    <location>
        <begin position="657"/>
        <end position="730"/>
    </location>
</feature>
<evidence type="ECO:0000313" key="5">
    <source>
        <dbReference type="Proteomes" id="UP001203342"/>
    </source>
</evidence>
<feature type="non-terminal residue" evidence="4">
    <location>
        <position position="985"/>
    </location>
</feature>
<dbReference type="EMBL" id="JAMLJN010000012">
    <property type="protein sequence ID" value="MCL9771126.1"/>
    <property type="molecule type" value="Genomic_DNA"/>
</dbReference>